<dbReference type="EMBL" id="CAADIZ010000038">
    <property type="protein sequence ID" value="VFS26543.1"/>
    <property type="molecule type" value="Genomic_DNA"/>
</dbReference>
<organism evidence="7">
    <name type="scientific">plant metagenome</name>
    <dbReference type="NCBI Taxonomy" id="1297885"/>
    <lineage>
        <taxon>unclassified sequences</taxon>
        <taxon>metagenomes</taxon>
        <taxon>organismal metagenomes</taxon>
    </lineage>
</organism>
<keyword evidence="2" id="KW-0963">Cytoplasm</keyword>
<evidence type="ECO:0000313" key="6">
    <source>
        <dbReference type="EMBL" id="VFR98630.1"/>
    </source>
</evidence>
<accession>A0A484XUX1</accession>
<dbReference type="PANTHER" id="PTHR38103">
    <property type="entry name" value="RECOMBINATION-ASSOCIATED PROTEIN RDGC"/>
    <property type="match status" value="1"/>
</dbReference>
<dbReference type="PANTHER" id="PTHR38103:SF1">
    <property type="entry name" value="RECOMBINATION-ASSOCIATED PROTEIN RDGC"/>
    <property type="match status" value="1"/>
</dbReference>
<evidence type="ECO:0000256" key="2">
    <source>
        <dbReference type="ARBA" id="ARBA00022490"/>
    </source>
</evidence>
<evidence type="ECO:0000256" key="1">
    <source>
        <dbReference type="ARBA" id="ARBA00004453"/>
    </source>
</evidence>
<dbReference type="GO" id="GO:0003690">
    <property type="term" value="F:double-stranded DNA binding"/>
    <property type="evidence" value="ECO:0007669"/>
    <property type="project" value="TreeGrafter"/>
</dbReference>
<evidence type="ECO:0000313" key="4">
    <source>
        <dbReference type="EMBL" id="VFR54493.1"/>
    </source>
</evidence>
<sequence>MWCKNLKIYRLSPAWSLSADGLESKLAATAFVSGTDLEAHSIGWVPVRENGSLVHSVQGQMLLSLRTEKKLLPAAVVNQVAKARAAELEAQQGFKPGRKQMKELKEQVFDELLPRAFAITRDTTVWIDPVGHWLVIDAAATAKADEVLGLLAKSVEPFPVEPLYVRLSPAAAMTSWLASDEAPANFTIDQDTELSAGGESRASVRYVKHAPEQDDVRRQVATGKQCTRLAMTWADRVSFVLTEGLDVKRVAPLDVLRENADSAGLAEDQRFDADMALMTGELRKLLNDLVEALGGEKGGANRFTG</sequence>
<name>A0A484XUX1_9ZZZZ</name>
<dbReference type="InterPro" id="IPR007476">
    <property type="entry name" value="RdgC"/>
</dbReference>
<reference evidence="7" key="1">
    <citation type="submission" date="2019-03" db="EMBL/GenBank/DDBJ databases">
        <authorList>
            <person name="Danneels B."/>
        </authorList>
    </citation>
    <scope>NUCLEOTIDE SEQUENCE</scope>
</reference>
<evidence type="ECO:0000313" key="5">
    <source>
        <dbReference type="EMBL" id="VFR86442.1"/>
    </source>
</evidence>
<dbReference type="EMBL" id="CAADIP010000067">
    <property type="protein sequence ID" value="VFR98630.1"/>
    <property type="molecule type" value="Genomic_DNA"/>
</dbReference>
<dbReference type="HAMAP" id="MF_00194">
    <property type="entry name" value="RdgC"/>
    <property type="match status" value="1"/>
</dbReference>
<dbReference type="EMBL" id="CAADIK010000065">
    <property type="protein sequence ID" value="VFR86442.1"/>
    <property type="molecule type" value="Genomic_DNA"/>
</dbReference>
<dbReference type="Pfam" id="PF04381">
    <property type="entry name" value="RdgC"/>
    <property type="match status" value="1"/>
</dbReference>
<comment type="subcellular location">
    <subcellularLocation>
        <location evidence="1">Cytoplasm</location>
        <location evidence="1">Nucleoid</location>
    </subcellularLocation>
</comment>
<dbReference type="NCBIfam" id="NF001464">
    <property type="entry name" value="PRK00321.1-5"/>
    <property type="match status" value="1"/>
</dbReference>
<evidence type="ECO:0000313" key="7">
    <source>
        <dbReference type="EMBL" id="VFS26543.1"/>
    </source>
</evidence>
<dbReference type="NCBIfam" id="NF001463">
    <property type="entry name" value="PRK00321.1-4"/>
    <property type="match status" value="1"/>
</dbReference>
<dbReference type="GO" id="GO:0000018">
    <property type="term" value="P:regulation of DNA recombination"/>
    <property type="evidence" value="ECO:0007669"/>
    <property type="project" value="TreeGrafter"/>
</dbReference>
<dbReference type="GO" id="GO:0006310">
    <property type="term" value="P:DNA recombination"/>
    <property type="evidence" value="ECO:0007669"/>
    <property type="project" value="UniProtKB-KW"/>
</dbReference>
<dbReference type="GO" id="GO:0043590">
    <property type="term" value="C:bacterial nucleoid"/>
    <property type="evidence" value="ECO:0007669"/>
    <property type="project" value="TreeGrafter"/>
</dbReference>
<evidence type="ECO:0000256" key="3">
    <source>
        <dbReference type="ARBA" id="ARBA00023172"/>
    </source>
</evidence>
<dbReference type="AlphaFoldDB" id="A0A484XUX1"/>
<gene>
    <name evidence="4" type="ORF">BRI6_1074</name>
    <name evidence="5" type="ORF">BRI9_1128</name>
    <name evidence="6" type="ORF">IVO3_1125</name>
    <name evidence="7" type="ORF">RAN7_1064</name>
</gene>
<proteinExistence type="inferred from homology"/>
<keyword evidence="3" id="KW-0233">DNA recombination</keyword>
<dbReference type="EMBL" id="CAADII010000029">
    <property type="protein sequence ID" value="VFR54493.1"/>
    <property type="molecule type" value="Genomic_DNA"/>
</dbReference>
<protein>
    <submittedName>
        <fullName evidence="7">DNA recombination-dependent growth factor C</fullName>
    </submittedName>
</protein>